<evidence type="ECO:0000313" key="3">
    <source>
        <dbReference type="Proteomes" id="UP001056291"/>
    </source>
</evidence>
<evidence type="ECO:0000313" key="2">
    <source>
        <dbReference type="EMBL" id="USG62890.1"/>
    </source>
</evidence>
<dbReference type="Pfam" id="PF12680">
    <property type="entry name" value="SnoaL_2"/>
    <property type="match status" value="1"/>
</dbReference>
<dbReference type="PANTHER" id="PTHR38436:SF1">
    <property type="entry name" value="ESTER CYCLASE"/>
    <property type="match status" value="1"/>
</dbReference>
<gene>
    <name evidence="2" type="ORF">NBZ79_07860</name>
</gene>
<sequence length="277" mass="29924">MPKNPEKLTWIRSFVDDFNRHDVPILLSAAVPSFILRRGDGSSFKNGDGLKSLLEEFFVAVPDAKLTTNNAVAFDGPTALVEWQITGTHSGPWQNIAATGRAISFVGADLVTFDISGKITHQESRVATAEFLAQIGIDTPSPMNKDQVRVFAKAMTKAWCDHDAAGVASLFAAKATRVINAGIPAVGRAGIEENTQSFITAVPDLELLMEDLFVQDDLAVYSWTLRGTHSETGNRINISGFEIWQLGADGLIVDSRGYYDSAAYNHQIAHGASAPDS</sequence>
<dbReference type="RefSeq" id="WP_251937140.1">
    <property type="nucleotide sequence ID" value="NZ_CP098747.1"/>
</dbReference>
<dbReference type="Gene3D" id="3.10.450.50">
    <property type="match status" value="2"/>
</dbReference>
<organism evidence="2 3">
    <name type="scientific">Sneathiella marina</name>
    <dbReference type="NCBI Taxonomy" id="2950108"/>
    <lineage>
        <taxon>Bacteria</taxon>
        <taxon>Pseudomonadati</taxon>
        <taxon>Pseudomonadota</taxon>
        <taxon>Alphaproteobacteria</taxon>
        <taxon>Sneathiellales</taxon>
        <taxon>Sneathiellaceae</taxon>
        <taxon>Sneathiella</taxon>
    </lineage>
</organism>
<accession>A0ABY4WAV3</accession>
<name>A0ABY4WAV3_9PROT</name>
<dbReference type="PANTHER" id="PTHR38436">
    <property type="entry name" value="POLYKETIDE CYCLASE SNOAL-LIKE DOMAIN"/>
    <property type="match status" value="1"/>
</dbReference>
<reference evidence="2" key="1">
    <citation type="submission" date="2022-06" db="EMBL/GenBank/DDBJ databases">
        <title>Sneathiella actinostolidae sp. nov., isolated from a sea anemonein the Western Pacific Ocean.</title>
        <authorList>
            <person name="Wei M.J."/>
        </authorList>
    </citation>
    <scope>NUCLEOTIDE SEQUENCE</scope>
    <source>
        <strain evidence="2">PHK-P5</strain>
    </source>
</reference>
<dbReference type="InterPro" id="IPR032710">
    <property type="entry name" value="NTF2-like_dom_sf"/>
</dbReference>
<dbReference type="InterPro" id="IPR037401">
    <property type="entry name" value="SnoaL-like"/>
</dbReference>
<dbReference type="Pfam" id="PF07366">
    <property type="entry name" value="SnoaL"/>
    <property type="match status" value="1"/>
</dbReference>
<dbReference type="EMBL" id="CP098747">
    <property type="protein sequence ID" value="USG62890.1"/>
    <property type="molecule type" value="Genomic_DNA"/>
</dbReference>
<dbReference type="InterPro" id="IPR009959">
    <property type="entry name" value="Cyclase_SnoaL-like"/>
</dbReference>
<protein>
    <submittedName>
        <fullName evidence="2">Ester cyclase</fullName>
    </submittedName>
</protein>
<dbReference type="SUPFAM" id="SSF54427">
    <property type="entry name" value="NTF2-like"/>
    <property type="match status" value="2"/>
</dbReference>
<keyword evidence="3" id="KW-1185">Reference proteome</keyword>
<evidence type="ECO:0000259" key="1">
    <source>
        <dbReference type="Pfam" id="PF12680"/>
    </source>
</evidence>
<proteinExistence type="predicted"/>
<feature type="domain" description="SnoaL-like" evidence="1">
    <location>
        <begin position="154"/>
        <end position="254"/>
    </location>
</feature>
<dbReference type="Proteomes" id="UP001056291">
    <property type="component" value="Chromosome"/>
</dbReference>